<gene>
    <name evidence="3" type="ORF">TWF718_005026</name>
</gene>
<dbReference type="EMBL" id="JAVHNR010000002">
    <property type="protein sequence ID" value="KAK6351881.1"/>
    <property type="molecule type" value="Genomic_DNA"/>
</dbReference>
<evidence type="ECO:0000313" key="3">
    <source>
        <dbReference type="EMBL" id="KAK6351881.1"/>
    </source>
</evidence>
<name>A0AAN8RFZ7_9PEZI</name>
<feature type="compositionally biased region" description="Basic and acidic residues" evidence="2">
    <location>
        <begin position="153"/>
        <end position="162"/>
    </location>
</feature>
<keyword evidence="4" id="KW-1185">Reference proteome</keyword>
<comment type="caution">
    <text evidence="3">The sequence shown here is derived from an EMBL/GenBank/DDBJ whole genome shotgun (WGS) entry which is preliminary data.</text>
</comment>
<proteinExistence type="predicted"/>
<organism evidence="3 4">
    <name type="scientific">Orbilia javanica</name>
    <dbReference type="NCBI Taxonomy" id="47235"/>
    <lineage>
        <taxon>Eukaryota</taxon>
        <taxon>Fungi</taxon>
        <taxon>Dikarya</taxon>
        <taxon>Ascomycota</taxon>
        <taxon>Pezizomycotina</taxon>
        <taxon>Orbiliomycetes</taxon>
        <taxon>Orbiliales</taxon>
        <taxon>Orbiliaceae</taxon>
        <taxon>Orbilia</taxon>
    </lineage>
</organism>
<sequence>MSFGRLKAKYDTNPGPGKVGIIMPAFSSEVLWFSGIPGMQSAIEIVMAENRFIDETRLSFRVNGDRATRTHQIHPGDIIEIDGTTAHPFEQRKLDELVAERKRELEPSTSDEDEPIFDSQEDGVQGTPPPNSDGIGGRWRPWRYTPLRYRSNKRVDTGDRSRPRSPPYQEIYMARTANDGASARPPTNRPTAKSFASRVGPKISELTKSQRRQLIRTPKTTTARFRNRRKVKLRFHLMDFGEPPMEILATNYEPLHVHFNVVRRRLVRCRIIDRGDELNFIWPHLRWIPCGNTRVHAIRMDGRIDTYACFVSKRGVETGNLDERDNKVYDRAREDSIDYHDEEEEEEGQYQHNQQPSAKNQIIETRLPEEWNAGNDQVDPNPATEEDMILWGHGRDGNNNNHNTNRTQRDGRNASYEYQEDLISFSDAGSPFPDTVARSVSELSTIGHDEVETDEWCRAMPIPTYVTNDGQYGGNDDMSISEW</sequence>
<feature type="region of interest" description="Disordered" evidence="2">
    <location>
        <begin position="102"/>
        <end position="202"/>
    </location>
</feature>
<reference evidence="3 4" key="1">
    <citation type="submission" date="2019-10" db="EMBL/GenBank/DDBJ databases">
        <authorList>
            <person name="Palmer J.M."/>
        </authorList>
    </citation>
    <scope>NUCLEOTIDE SEQUENCE [LARGE SCALE GENOMIC DNA]</scope>
    <source>
        <strain evidence="3 4">TWF718</strain>
    </source>
</reference>
<feature type="compositionally biased region" description="Acidic residues" evidence="2">
    <location>
        <begin position="109"/>
        <end position="121"/>
    </location>
</feature>
<dbReference type="AlphaFoldDB" id="A0AAN8RFZ7"/>
<keyword evidence="1" id="KW-0694">RNA-binding</keyword>
<dbReference type="GO" id="GO:0003723">
    <property type="term" value="F:RNA binding"/>
    <property type="evidence" value="ECO:0007669"/>
    <property type="project" value="UniProtKB-KW"/>
</dbReference>
<accession>A0AAN8RFZ7</accession>
<evidence type="ECO:0000256" key="2">
    <source>
        <dbReference type="SAM" id="MobiDB-lite"/>
    </source>
</evidence>
<evidence type="ECO:0000256" key="1">
    <source>
        <dbReference type="PROSITE-ProRule" id="PRU00182"/>
    </source>
</evidence>
<protein>
    <submittedName>
        <fullName evidence="3">Uncharacterized protein</fullName>
    </submittedName>
</protein>
<dbReference type="PROSITE" id="PS50889">
    <property type="entry name" value="S4"/>
    <property type="match status" value="1"/>
</dbReference>
<dbReference type="Proteomes" id="UP001313282">
    <property type="component" value="Unassembled WGS sequence"/>
</dbReference>
<evidence type="ECO:0000313" key="4">
    <source>
        <dbReference type="Proteomes" id="UP001313282"/>
    </source>
</evidence>